<protein>
    <submittedName>
        <fullName evidence="2">Uncharacterized protein</fullName>
    </submittedName>
</protein>
<evidence type="ECO:0000313" key="2">
    <source>
        <dbReference type="EMBL" id="MRW84008.1"/>
    </source>
</evidence>
<gene>
    <name evidence="2" type="ORF">GJ698_07845</name>
</gene>
<reference evidence="2 3" key="1">
    <citation type="submission" date="2019-11" db="EMBL/GenBank/DDBJ databases">
        <title>Novel species isolated from a subtropical stream in China.</title>
        <authorList>
            <person name="Lu H."/>
        </authorList>
    </citation>
    <scope>NUCLEOTIDE SEQUENCE [LARGE SCALE GENOMIC DNA]</scope>
    <source>
        <strain evidence="2 3">FT26W</strain>
    </source>
</reference>
<dbReference type="AlphaFoldDB" id="A0A844CVS6"/>
<feature type="chain" id="PRO_5032545612" evidence="1">
    <location>
        <begin position="19"/>
        <end position="225"/>
    </location>
</feature>
<evidence type="ECO:0000313" key="3">
    <source>
        <dbReference type="Proteomes" id="UP000439986"/>
    </source>
</evidence>
<organism evidence="2 3">
    <name type="scientific">Duganella aquatilis</name>
    <dbReference type="NCBI Taxonomy" id="2666082"/>
    <lineage>
        <taxon>Bacteria</taxon>
        <taxon>Pseudomonadati</taxon>
        <taxon>Pseudomonadota</taxon>
        <taxon>Betaproteobacteria</taxon>
        <taxon>Burkholderiales</taxon>
        <taxon>Oxalobacteraceae</taxon>
        <taxon>Telluria group</taxon>
        <taxon>Duganella</taxon>
    </lineage>
</organism>
<proteinExistence type="predicted"/>
<name>A0A844CVS6_9BURK</name>
<comment type="caution">
    <text evidence="2">The sequence shown here is derived from an EMBL/GenBank/DDBJ whole genome shotgun (WGS) entry which is preliminary data.</text>
</comment>
<feature type="signal peptide" evidence="1">
    <location>
        <begin position="1"/>
        <end position="18"/>
    </location>
</feature>
<evidence type="ECO:0000256" key="1">
    <source>
        <dbReference type="SAM" id="SignalP"/>
    </source>
</evidence>
<keyword evidence="1" id="KW-0732">Signal</keyword>
<dbReference type="EMBL" id="WKJL01000004">
    <property type="protein sequence ID" value="MRW84008.1"/>
    <property type="molecule type" value="Genomic_DNA"/>
</dbReference>
<dbReference type="RefSeq" id="WP_154357074.1">
    <property type="nucleotide sequence ID" value="NZ_WKJL01000004.1"/>
</dbReference>
<sequence>MRRLFAAVAISLPLLVHAQECDYSLWSPSRETINVDDDYALSITRYDNDYRRSTVRDAARNIDMYAGQGLVLVKGYSLAELSEPLLPWSRLGLVPLKIVSAFSLSGISLCHAPGSLQAHIELEPGAWNTDKHSGEGEIVYGSPGELHYAFNVNKDDLWPGRTNIRYSGEISFATRSAPPSDDTDFSGYTLLTVNPETAEGRIWGVAGTAGMPSTLGALRRHVKSR</sequence>
<accession>A0A844CVS6</accession>
<dbReference type="Proteomes" id="UP000439986">
    <property type="component" value="Unassembled WGS sequence"/>
</dbReference>
<keyword evidence="3" id="KW-1185">Reference proteome</keyword>